<sequence>MAQPQEEEGWPLRSQLQPLNARVVTGSVSFNTFLTASPTCSESDSSSGLDTESTGSFFHDKSITLGSLIGASSILELSRKSTRGKKKIKEPVKEKKGCGSKPWLFSLCAKDPVRRLNNNAGSGPSLGHFLAVERRSHWTQQKLKPENALP</sequence>
<keyword evidence="2" id="KW-1185">Reference proteome</keyword>
<proteinExistence type="predicted"/>
<comment type="caution">
    <text evidence="1">The sequence shown here is derived from an EMBL/GenBank/DDBJ whole genome shotgun (WGS) entry which is preliminary data.</text>
</comment>
<evidence type="ECO:0000313" key="1">
    <source>
        <dbReference type="EMBL" id="CAI0474893.1"/>
    </source>
</evidence>
<dbReference type="AlphaFoldDB" id="A0AAV0PXN3"/>
<gene>
    <name evidence="1" type="ORF">LITE_LOCUS40241</name>
</gene>
<dbReference type="PANTHER" id="PTHR33544:SF5">
    <property type="entry name" value="DUF4005 DOMAIN-CONTAINING PROTEIN"/>
    <property type="match status" value="1"/>
</dbReference>
<dbReference type="EMBL" id="CAMGYJ010000009">
    <property type="protein sequence ID" value="CAI0474893.1"/>
    <property type="molecule type" value="Genomic_DNA"/>
</dbReference>
<name>A0AAV0PXN3_9ROSI</name>
<dbReference type="PANTHER" id="PTHR33544">
    <property type="entry name" value="DUF4005 DOMAIN-CONTAINING PROTEIN-RELATED"/>
    <property type="match status" value="1"/>
</dbReference>
<dbReference type="Proteomes" id="UP001154282">
    <property type="component" value="Unassembled WGS sequence"/>
</dbReference>
<accession>A0AAV0PXN3</accession>
<protein>
    <submittedName>
        <fullName evidence="1">Uncharacterized protein</fullName>
    </submittedName>
</protein>
<organism evidence="1 2">
    <name type="scientific">Linum tenue</name>
    <dbReference type="NCBI Taxonomy" id="586396"/>
    <lineage>
        <taxon>Eukaryota</taxon>
        <taxon>Viridiplantae</taxon>
        <taxon>Streptophyta</taxon>
        <taxon>Embryophyta</taxon>
        <taxon>Tracheophyta</taxon>
        <taxon>Spermatophyta</taxon>
        <taxon>Magnoliopsida</taxon>
        <taxon>eudicotyledons</taxon>
        <taxon>Gunneridae</taxon>
        <taxon>Pentapetalae</taxon>
        <taxon>rosids</taxon>
        <taxon>fabids</taxon>
        <taxon>Malpighiales</taxon>
        <taxon>Linaceae</taxon>
        <taxon>Linum</taxon>
    </lineage>
</organism>
<evidence type="ECO:0000313" key="2">
    <source>
        <dbReference type="Proteomes" id="UP001154282"/>
    </source>
</evidence>
<dbReference type="InterPro" id="IPR040344">
    <property type="entry name" value="At3g17950-like"/>
</dbReference>
<reference evidence="1" key="1">
    <citation type="submission" date="2022-08" db="EMBL/GenBank/DDBJ databases">
        <authorList>
            <person name="Gutierrez-Valencia J."/>
        </authorList>
    </citation>
    <scope>NUCLEOTIDE SEQUENCE</scope>
</reference>